<evidence type="ECO:0000256" key="1">
    <source>
        <dbReference type="ARBA" id="ARBA00004469"/>
    </source>
</evidence>
<dbReference type="SMART" id="SM00312">
    <property type="entry name" value="PX"/>
    <property type="match status" value="1"/>
</dbReference>
<reference evidence="9" key="1">
    <citation type="journal article" date="2023" name="Mol. Biol. Evol.">
        <title>Third-Generation Sequencing Reveals the Adaptive Role of the Epigenome in Three Deep-Sea Polychaetes.</title>
        <authorList>
            <person name="Perez M."/>
            <person name="Aroh O."/>
            <person name="Sun Y."/>
            <person name="Lan Y."/>
            <person name="Juniper S.K."/>
            <person name="Young C.R."/>
            <person name="Angers B."/>
            <person name="Qian P.Y."/>
        </authorList>
    </citation>
    <scope>NUCLEOTIDE SEQUENCE</scope>
    <source>
        <strain evidence="9">P08H-3</strain>
    </source>
</reference>
<dbReference type="Gene3D" id="1.25.40.10">
    <property type="entry name" value="Tetratricopeptide repeat domain"/>
    <property type="match status" value="1"/>
</dbReference>
<evidence type="ECO:0000313" key="10">
    <source>
        <dbReference type="Proteomes" id="UP001208570"/>
    </source>
</evidence>
<keyword evidence="3" id="KW-0967">Endosome</keyword>
<dbReference type="Pfam" id="PF00787">
    <property type="entry name" value="PX"/>
    <property type="match status" value="1"/>
</dbReference>
<sequence length="305" mass="34756">MNLSSMDSESLDEDGDAFSGHFQGQLSFKDENKSGNTTTKESTSQELQLDDNNTLLHVGPANIAFEVVNAQVIKDPHDKYVLYSVLLASHPGMDKTPIAIDRRYSDFDRLNTQLRRRFPEQLKKVAFPKKILVGNFKAATVAQRSRAFEQYLSHLFSIDKIRLSPEFAKFFYNTDLTKGYDHICNGQYDEAISLLEHVLNIEKKILGYKHRNVILTLCALLVCHNTMEREKPAQLLAETALHCIGDNDEHPCLIPLLNLSIHLCWKLGKQKADLEERLKKLKEAGFDTNNAPSLLELVVRRFQLK</sequence>
<dbReference type="GO" id="GO:0015031">
    <property type="term" value="P:protein transport"/>
    <property type="evidence" value="ECO:0007669"/>
    <property type="project" value="UniProtKB-KW"/>
</dbReference>
<gene>
    <name evidence="9" type="ORF">LSH36_101g02093</name>
</gene>
<evidence type="ECO:0000256" key="3">
    <source>
        <dbReference type="ARBA" id="ARBA00022753"/>
    </source>
</evidence>
<dbReference type="InterPro" id="IPR036871">
    <property type="entry name" value="PX_dom_sf"/>
</dbReference>
<organism evidence="9 10">
    <name type="scientific">Paralvinella palmiformis</name>
    <dbReference type="NCBI Taxonomy" id="53620"/>
    <lineage>
        <taxon>Eukaryota</taxon>
        <taxon>Metazoa</taxon>
        <taxon>Spiralia</taxon>
        <taxon>Lophotrochozoa</taxon>
        <taxon>Annelida</taxon>
        <taxon>Polychaeta</taxon>
        <taxon>Sedentaria</taxon>
        <taxon>Canalipalpata</taxon>
        <taxon>Terebellida</taxon>
        <taxon>Terebelliformia</taxon>
        <taxon>Alvinellidae</taxon>
        <taxon>Paralvinella</taxon>
    </lineage>
</organism>
<evidence type="ECO:0000256" key="7">
    <source>
        <dbReference type="SAM" id="MobiDB-lite"/>
    </source>
</evidence>
<dbReference type="InterPro" id="IPR011990">
    <property type="entry name" value="TPR-like_helical_dom_sf"/>
</dbReference>
<dbReference type="PROSITE" id="PS50195">
    <property type="entry name" value="PX"/>
    <property type="match status" value="1"/>
</dbReference>
<keyword evidence="6" id="KW-0472">Membrane</keyword>
<evidence type="ECO:0000256" key="6">
    <source>
        <dbReference type="ARBA" id="ARBA00023136"/>
    </source>
</evidence>
<dbReference type="SUPFAM" id="SSF48452">
    <property type="entry name" value="TPR-like"/>
    <property type="match status" value="1"/>
</dbReference>
<dbReference type="PANTHER" id="PTHR20939:SF11">
    <property type="entry name" value="LD12265P"/>
    <property type="match status" value="1"/>
</dbReference>
<dbReference type="InterPro" id="IPR001683">
    <property type="entry name" value="PX_dom"/>
</dbReference>
<evidence type="ECO:0000256" key="2">
    <source>
        <dbReference type="ARBA" id="ARBA00022448"/>
    </source>
</evidence>
<keyword evidence="4" id="KW-0653">Protein transport</keyword>
<dbReference type="InterPro" id="IPR039937">
    <property type="entry name" value="SNX20/SNX21"/>
</dbReference>
<dbReference type="SUPFAM" id="SSF64268">
    <property type="entry name" value="PX domain"/>
    <property type="match status" value="1"/>
</dbReference>
<dbReference type="Gene3D" id="3.30.1520.10">
    <property type="entry name" value="Phox-like domain"/>
    <property type="match status" value="1"/>
</dbReference>
<accession>A0AAD9JZQ7</accession>
<dbReference type="GO" id="GO:1901981">
    <property type="term" value="F:phosphatidylinositol phosphate binding"/>
    <property type="evidence" value="ECO:0007669"/>
    <property type="project" value="TreeGrafter"/>
</dbReference>
<protein>
    <recommendedName>
        <fullName evidence="8">PX domain-containing protein</fullName>
    </recommendedName>
</protein>
<evidence type="ECO:0000256" key="5">
    <source>
        <dbReference type="ARBA" id="ARBA00023121"/>
    </source>
</evidence>
<dbReference type="EMBL" id="JAODUP010000101">
    <property type="protein sequence ID" value="KAK2162244.1"/>
    <property type="molecule type" value="Genomic_DNA"/>
</dbReference>
<evidence type="ECO:0000313" key="9">
    <source>
        <dbReference type="EMBL" id="KAK2162244.1"/>
    </source>
</evidence>
<keyword evidence="5" id="KW-0446">Lipid-binding</keyword>
<comment type="subcellular location">
    <subcellularLocation>
        <location evidence="1">Early endosome membrane</location>
        <topology evidence="1">Peripheral membrane protein</topology>
        <orientation evidence="1">Cytoplasmic side</orientation>
    </subcellularLocation>
</comment>
<dbReference type="AlphaFoldDB" id="A0AAD9JZQ7"/>
<dbReference type="PANTHER" id="PTHR20939">
    <property type="entry name" value="SORTING NEXIN 20, 21"/>
    <property type="match status" value="1"/>
</dbReference>
<comment type="caution">
    <text evidence="9">The sequence shown here is derived from an EMBL/GenBank/DDBJ whole genome shotgun (WGS) entry which is preliminary data.</text>
</comment>
<feature type="compositionally biased region" description="Polar residues" evidence="7">
    <location>
        <begin position="34"/>
        <end position="51"/>
    </location>
</feature>
<feature type="region of interest" description="Disordered" evidence="7">
    <location>
        <begin position="25"/>
        <end position="51"/>
    </location>
</feature>
<feature type="domain" description="PX" evidence="8">
    <location>
        <begin position="61"/>
        <end position="178"/>
    </location>
</feature>
<keyword evidence="10" id="KW-1185">Reference proteome</keyword>
<name>A0AAD9JZQ7_9ANNE</name>
<dbReference type="Pfam" id="PF13424">
    <property type="entry name" value="TPR_12"/>
    <property type="match status" value="1"/>
</dbReference>
<evidence type="ECO:0000259" key="8">
    <source>
        <dbReference type="PROSITE" id="PS50195"/>
    </source>
</evidence>
<dbReference type="GO" id="GO:0031901">
    <property type="term" value="C:early endosome membrane"/>
    <property type="evidence" value="ECO:0007669"/>
    <property type="project" value="UniProtKB-SubCell"/>
</dbReference>
<keyword evidence="2" id="KW-0813">Transport</keyword>
<proteinExistence type="predicted"/>
<evidence type="ECO:0000256" key="4">
    <source>
        <dbReference type="ARBA" id="ARBA00022927"/>
    </source>
</evidence>
<dbReference type="Proteomes" id="UP001208570">
    <property type="component" value="Unassembled WGS sequence"/>
</dbReference>